<sequence>MKKLLLACALLALPTLSSHAADNPWVGTWKLDIDKSHFTGDTFTYTQGANGLMHYSNGSNANFDFRIDGKEYKSVYGRSVIWTADGDNAWNTVVMFNGNVFSKVHRQISPDGKTYTITMERTRPDGSAYSEEDVYVRETGTTGLVGKWRSTKVTMSAPDTYVISSPGPGIIRMEYPEYKSSVEGKTDGTDNAYTGPLVPAGMTISFEMLSPSKLSYTYKFDGKPRLYGTHTLSADGKTLTDVSWNPGKEDEKSTWVYIKQ</sequence>
<keyword evidence="1" id="KW-0732">Signal</keyword>
<accession>A0AAU7ZVE2</accession>
<dbReference type="KEGG" id="tpsc:RBB77_08950"/>
<name>A0AAU7ZVE2_9BACT</name>
<feature type="signal peptide" evidence="1">
    <location>
        <begin position="1"/>
        <end position="20"/>
    </location>
</feature>
<evidence type="ECO:0008006" key="3">
    <source>
        <dbReference type="Google" id="ProtNLM"/>
    </source>
</evidence>
<dbReference type="EMBL" id="CP132942">
    <property type="protein sequence ID" value="XCB35005.1"/>
    <property type="molecule type" value="Genomic_DNA"/>
</dbReference>
<dbReference type="RefSeq" id="WP_353066653.1">
    <property type="nucleotide sequence ID" value="NZ_CP132942.1"/>
</dbReference>
<proteinExistence type="predicted"/>
<evidence type="ECO:0000313" key="2">
    <source>
        <dbReference type="EMBL" id="XCB35005.1"/>
    </source>
</evidence>
<protein>
    <recommendedName>
        <fullName evidence="3">Lipocalin-like domain-containing protein</fullName>
    </recommendedName>
</protein>
<dbReference type="AlphaFoldDB" id="A0AAU7ZVE2"/>
<reference evidence="2" key="1">
    <citation type="submission" date="2023-08" db="EMBL/GenBank/DDBJ databases">
        <authorList>
            <person name="Messyasz A."/>
            <person name="Mannisto M.K."/>
            <person name="Kerkhof L.J."/>
            <person name="Haggblom M."/>
        </authorList>
    </citation>
    <scope>NUCLEOTIDE SEQUENCE</scope>
    <source>
        <strain evidence="2">X5P6</strain>
    </source>
</reference>
<organism evidence="2">
    <name type="scientific">Tunturiibacter psychrotolerans</name>
    <dbReference type="NCBI Taxonomy" id="3069686"/>
    <lineage>
        <taxon>Bacteria</taxon>
        <taxon>Pseudomonadati</taxon>
        <taxon>Acidobacteriota</taxon>
        <taxon>Terriglobia</taxon>
        <taxon>Terriglobales</taxon>
        <taxon>Acidobacteriaceae</taxon>
        <taxon>Tunturiibacter</taxon>
    </lineage>
</organism>
<reference evidence="2" key="2">
    <citation type="journal article" date="2024" name="Environ. Microbiol.">
        <title>Genome analysis and description of Tunturibacter gen. nov. expands the diversity of Terriglobia in tundra soils.</title>
        <authorList>
            <person name="Messyasz A."/>
            <person name="Mannisto M.K."/>
            <person name="Kerkhof L.J."/>
            <person name="Haggblom M.M."/>
        </authorList>
    </citation>
    <scope>NUCLEOTIDE SEQUENCE</scope>
    <source>
        <strain evidence="2">X5P6</strain>
    </source>
</reference>
<gene>
    <name evidence="2" type="ORF">RBB77_08950</name>
</gene>
<feature type="chain" id="PRO_5043806627" description="Lipocalin-like domain-containing protein" evidence="1">
    <location>
        <begin position="21"/>
        <end position="260"/>
    </location>
</feature>
<evidence type="ECO:0000256" key="1">
    <source>
        <dbReference type="SAM" id="SignalP"/>
    </source>
</evidence>